<dbReference type="Gene3D" id="1.10.630.10">
    <property type="entry name" value="Cytochrome P450"/>
    <property type="match status" value="1"/>
</dbReference>
<dbReference type="HOGENOM" id="CLU_033574_1_0_1"/>
<dbReference type="PRINTS" id="PR00463">
    <property type="entry name" value="EP450I"/>
</dbReference>
<keyword evidence="11" id="KW-1185">Reference proteome</keyword>
<dbReference type="GO" id="GO:0016125">
    <property type="term" value="P:sterol metabolic process"/>
    <property type="evidence" value="ECO:0007669"/>
    <property type="project" value="TreeGrafter"/>
</dbReference>
<keyword evidence="6 8" id="KW-0408">Iron</keyword>
<dbReference type="AlphaFoldDB" id="A0A0C9UD62"/>
<dbReference type="PRINTS" id="PR00385">
    <property type="entry name" value="P450"/>
</dbReference>
<keyword evidence="7 9" id="KW-0503">Monooxygenase</keyword>
<dbReference type="GO" id="GO:0016705">
    <property type="term" value="F:oxidoreductase activity, acting on paired donors, with incorporation or reduction of molecular oxygen"/>
    <property type="evidence" value="ECO:0007669"/>
    <property type="project" value="InterPro"/>
</dbReference>
<dbReference type="OrthoDB" id="1055148at2759"/>
<evidence type="ECO:0000313" key="10">
    <source>
        <dbReference type="EMBL" id="KIJ41023.1"/>
    </source>
</evidence>
<dbReference type="GO" id="GO:0004497">
    <property type="term" value="F:monooxygenase activity"/>
    <property type="evidence" value="ECO:0007669"/>
    <property type="project" value="UniProtKB-KW"/>
</dbReference>
<accession>A0A0C9UD62</accession>
<dbReference type="PANTHER" id="PTHR24286:SF24">
    <property type="entry name" value="LANOSTEROL 14-ALPHA DEMETHYLASE"/>
    <property type="match status" value="1"/>
</dbReference>
<dbReference type="GO" id="GO:0020037">
    <property type="term" value="F:heme binding"/>
    <property type="evidence" value="ECO:0007669"/>
    <property type="project" value="InterPro"/>
</dbReference>
<proteinExistence type="inferred from homology"/>
<comment type="similarity">
    <text evidence="2 9">Belongs to the cytochrome P450 family.</text>
</comment>
<name>A0A0C9UD62_SPHS4</name>
<dbReference type="Pfam" id="PF00067">
    <property type="entry name" value="p450"/>
    <property type="match status" value="1"/>
</dbReference>
<evidence type="ECO:0000256" key="7">
    <source>
        <dbReference type="ARBA" id="ARBA00023033"/>
    </source>
</evidence>
<dbReference type="InterPro" id="IPR002401">
    <property type="entry name" value="Cyt_P450_E_grp-I"/>
</dbReference>
<protein>
    <submittedName>
        <fullName evidence="10">Unplaced genomic scaffold SPHSTscaffold_64, whole genome shotgun sequence</fullName>
    </submittedName>
</protein>
<dbReference type="SUPFAM" id="SSF48264">
    <property type="entry name" value="Cytochrome P450"/>
    <property type="match status" value="1"/>
</dbReference>
<feature type="binding site" description="axial binding residue" evidence="8">
    <location>
        <position position="249"/>
    </location>
    <ligand>
        <name>heme</name>
        <dbReference type="ChEBI" id="CHEBI:30413"/>
    </ligand>
    <ligandPart>
        <name>Fe</name>
        <dbReference type="ChEBI" id="CHEBI:18248"/>
    </ligandPart>
</feature>
<dbReference type="PANTHER" id="PTHR24286">
    <property type="entry name" value="CYTOCHROME P450 26"/>
    <property type="match status" value="1"/>
</dbReference>
<keyword evidence="3 8" id="KW-0349">Heme</keyword>
<gene>
    <name evidence="10" type="ORF">M422DRAFT_172714</name>
</gene>
<evidence type="ECO:0000256" key="1">
    <source>
        <dbReference type="ARBA" id="ARBA00001971"/>
    </source>
</evidence>
<feature type="non-terminal residue" evidence="10">
    <location>
        <position position="1"/>
    </location>
</feature>
<evidence type="ECO:0000256" key="2">
    <source>
        <dbReference type="ARBA" id="ARBA00010617"/>
    </source>
</evidence>
<evidence type="ECO:0000256" key="3">
    <source>
        <dbReference type="ARBA" id="ARBA00022617"/>
    </source>
</evidence>
<dbReference type="Proteomes" id="UP000054279">
    <property type="component" value="Unassembled WGS sequence"/>
</dbReference>
<keyword evidence="5 9" id="KW-0560">Oxidoreductase</keyword>
<dbReference type="InterPro" id="IPR001128">
    <property type="entry name" value="Cyt_P450"/>
</dbReference>
<keyword evidence="4 8" id="KW-0479">Metal-binding</keyword>
<dbReference type="EMBL" id="KN837139">
    <property type="protein sequence ID" value="KIJ41023.1"/>
    <property type="molecule type" value="Genomic_DNA"/>
</dbReference>
<dbReference type="InterPro" id="IPR017972">
    <property type="entry name" value="Cyt_P450_CS"/>
</dbReference>
<dbReference type="CDD" id="cd00302">
    <property type="entry name" value="cytochrome_P450"/>
    <property type="match status" value="1"/>
</dbReference>
<evidence type="ECO:0000256" key="4">
    <source>
        <dbReference type="ARBA" id="ARBA00022723"/>
    </source>
</evidence>
<dbReference type="GO" id="GO:0005506">
    <property type="term" value="F:iron ion binding"/>
    <property type="evidence" value="ECO:0007669"/>
    <property type="project" value="InterPro"/>
</dbReference>
<reference evidence="10 11" key="1">
    <citation type="submission" date="2014-06" db="EMBL/GenBank/DDBJ databases">
        <title>Evolutionary Origins and Diversification of the Mycorrhizal Mutualists.</title>
        <authorList>
            <consortium name="DOE Joint Genome Institute"/>
            <consortium name="Mycorrhizal Genomics Consortium"/>
            <person name="Kohler A."/>
            <person name="Kuo A."/>
            <person name="Nagy L.G."/>
            <person name="Floudas D."/>
            <person name="Copeland A."/>
            <person name="Barry K.W."/>
            <person name="Cichocki N."/>
            <person name="Veneault-Fourrey C."/>
            <person name="LaButti K."/>
            <person name="Lindquist E.A."/>
            <person name="Lipzen A."/>
            <person name="Lundell T."/>
            <person name="Morin E."/>
            <person name="Murat C."/>
            <person name="Riley R."/>
            <person name="Ohm R."/>
            <person name="Sun H."/>
            <person name="Tunlid A."/>
            <person name="Henrissat B."/>
            <person name="Grigoriev I.V."/>
            <person name="Hibbett D.S."/>
            <person name="Martin F."/>
        </authorList>
    </citation>
    <scope>NUCLEOTIDE SEQUENCE [LARGE SCALE GENOMIC DNA]</scope>
    <source>
        <strain evidence="10 11">SS14</strain>
    </source>
</reference>
<dbReference type="InterPro" id="IPR036396">
    <property type="entry name" value="Cyt_P450_sf"/>
</dbReference>
<evidence type="ECO:0000313" key="11">
    <source>
        <dbReference type="Proteomes" id="UP000054279"/>
    </source>
</evidence>
<organism evidence="10 11">
    <name type="scientific">Sphaerobolus stellatus (strain SS14)</name>
    <dbReference type="NCBI Taxonomy" id="990650"/>
    <lineage>
        <taxon>Eukaryota</taxon>
        <taxon>Fungi</taxon>
        <taxon>Dikarya</taxon>
        <taxon>Basidiomycota</taxon>
        <taxon>Agaricomycotina</taxon>
        <taxon>Agaricomycetes</taxon>
        <taxon>Phallomycetidae</taxon>
        <taxon>Geastrales</taxon>
        <taxon>Sphaerobolaceae</taxon>
        <taxon>Sphaerobolus</taxon>
    </lineage>
</organism>
<evidence type="ECO:0000256" key="5">
    <source>
        <dbReference type="ARBA" id="ARBA00023002"/>
    </source>
</evidence>
<comment type="cofactor">
    <cofactor evidence="1 8">
        <name>heme</name>
        <dbReference type="ChEBI" id="CHEBI:30413"/>
    </cofactor>
</comment>
<evidence type="ECO:0000256" key="8">
    <source>
        <dbReference type="PIRSR" id="PIRSR602401-1"/>
    </source>
</evidence>
<evidence type="ECO:0000256" key="6">
    <source>
        <dbReference type="ARBA" id="ARBA00023004"/>
    </source>
</evidence>
<evidence type="ECO:0000256" key="9">
    <source>
        <dbReference type="RuleBase" id="RU000461"/>
    </source>
</evidence>
<sequence>LIATAALRIIAGEEIVGEPRKLEKVLKAFRCLDELTPPVTLLFPWFPTPYRIRRFLAGMSLYNLFSQALATRKGSGISQPDILQTLIDGENEEKKLLIGAVFTAGGSSSMMFPWLMTWLMEHPEWAQKVQQEVDEFVQTNSHGKPETLLKNLSHTSLETWEDGLQTIDLCLRETLRLAMINAVPRRNMGADLKIGDNVIRTGEFALYLTEDVHFDPELYPEPYRFNPARNYDHEQEHTFLGWGVGPHACIGQRLGKLLMKMTTTLVLYQFSFEVIDKNNRDPKQTSIPKRRLFGIGEPEDPILFRYRRK</sequence>
<dbReference type="PROSITE" id="PS00086">
    <property type="entry name" value="CYTOCHROME_P450"/>
    <property type="match status" value="1"/>
</dbReference>